<keyword evidence="2" id="KW-1185">Reference proteome</keyword>
<protein>
    <submittedName>
        <fullName evidence="1">Uncharacterized protein</fullName>
    </submittedName>
</protein>
<name>A0ACC1TAP1_9APHY</name>
<evidence type="ECO:0000313" key="1">
    <source>
        <dbReference type="EMBL" id="KAJ3556789.1"/>
    </source>
</evidence>
<proteinExistence type="predicted"/>
<organism evidence="1 2">
    <name type="scientific">Phlebia brevispora</name>
    <dbReference type="NCBI Taxonomy" id="194682"/>
    <lineage>
        <taxon>Eukaryota</taxon>
        <taxon>Fungi</taxon>
        <taxon>Dikarya</taxon>
        <taxon>Basidiomycota</taxon>
        <taxon>Agaricomycotina</taxon>
        <taxon>Agaricomycetes</taxon>
        <taxon>Polyporales</taxon>
        <taxon>Meruliaceae</taxon>
        <taxon>Phlebia</taxon>
    </lineage>
</organism>
<dbReference type="EMBL" id="JANHOG010000211">
    <property type="protein sequence ID" value="KAJ3556789.1"/>
    <property type="molecule type" value="Genomic_DNA"/>
</dbReference>
<sequence>MSTRPKPRPRPRPRPVQATSSTPQPSSSGVSGFGDASKPIDVDEDDRFIKNRGRTVDQWKRLNELSEEQKQKQAKDSDDDDSGVEMDSPQKRKHSKAGKKEKDKLPDWTKNADAIIISSDDEIDDSILRRVEDATATPGAGRNERNQATASTKKRQRSRSRSFTPPPQLSTGQIMHANDTVRRLLGAQVRSSSPIEIEDDDDNNTEDSSLVLEPELVNIKRKVAVEVMRQSATPGLERSQSPEDNLGPPTVALKVKWIPHPLNPNAKPQAWGFKLRRNDAFGVMFDEIADMASVLVDNVIVTYERKRIYPSASPHGIGVWAEAELEACDKMTYDYMRSRRYTSTTADDAPTALARGRSPTGPPPSTSLEESSAAGTEAESESEEDDTIRLTFRSATVKDITLKVRPTTKCSAILKAYLKKAGLSEQYPATPKAKGKKSNVAGPALAVDGDKLSPDDEIGIADLEDGDQVEVVGL</sequence>
<gene>
    <name evidence="1" type="ORF">NM688_g1825</name>
</gene>
<comment type="caution">
    <text evidence="1">The sequence shown here is derived from an EMBL/GenBank/DDBJ whole genome shotgun (WGS) entry which is preliminary data.</text>
</comment>
<evidence type="ECO:0000313" key="2">
    <source>
        <dbReference type="Proteomes" id="UP001148662"/>
    </source>
</evidence>
<accession>A0ACC1TAP1</accession>
<reference evidence="1" key="1">
    <citation type="submission" date="2022-07" db="EMBL/GenBank/DDBJ databases">
        <title>Genome Sequence of Phlebia brevispora.</title>
        <authorList>
            <person name="Buettner E."/>
        </authorList>
    </citation>
    <scope>NUCLEOTIDE SEQUENCE</scope>
    <source>
        <strain evidence="1">MPL23</strain>
    </source>
</reference>
<dbReference type="Proteomes" id="UP001148662">
    <property type="component" value="Unassembled WGS sequence"/>
</dbReference>